<dbReference type="SUPFAM" id="SSF143744">
    <property type="entry name" value="GlcG-like"/>
    <property type="match status" value="1"/>
</dbReference>
<dbReference type="InterPro" id="IPR038084">
    <property type="entry name" value="PduO/GlcC-like_sf"/>
</dbReference>
<dbReference type="AlphaFoldDB" id="A0A3M8LP82"/>
<evidence type="ECO:0000313" key="1">
    <source>
        <dbReference type="EMBL" id="RNE66524.1"/>
    </source>
</evidence>
<protein>
    <submittedName>
        <fullName evidence="1">Heme-degrading domain-containing protein</fullName>
    </submittedName>
</protein>
<dbReference type="RefSeq" id="WP_123044958.1">
    <property type="nucleotide sequence ID" value="NZ_RDSR01000004.1"/>
</dbReference>
<comment type="caution">
    <text evidence="1">The sequence shown here is derived from an EMBL/GenBank/DDBJ whole genome shotgun (WGS) entry which is preliminary data.</text>
</comment>
<dbReference type="InterPro" id="IPR010371">
    <property type="entry name" value="YBR137W-like"/>
</dbReference>
<dbReference type="PANTHER" id="PTHR28255">
    <property type="match status" value="1"/>
</dbReference>
<dbReference type="PIRSF" id="PIRSF008757">
    <property type="entry name" value="UCP008757"/>
    <property type="match status" value="1"/>
</dbReference>
<dbReference type="Proteomes" id="UP000279859">
    <property type="component" value="Unassembled WGS sequence"/>
</dbReference>
<sequence>MSEHDQDLLSELLQQERDLRFGSFGYDDAFELGMLLVRLGRERSHPIAVEVTLGEQRVFHIALAGSAADNDDWLERKARVVRRFGHSSLAVRTQFQAAGRDFDRDSRLDPRRFAAHGGCFPLIVGEILVGVVGVSGLAQVDDHALVVEALREYTAGR</sequence>
<dbReference type="OrthoDB" id="9815315at2"/>
<dbReference type="InterPro" id="IPR005624">
    <property type="entry name" value="PduO/GlcC-like"/>
</dbReference>
<accession>A0A3M8LP82</accession>
<dbReference type="NCBIfam" id="NF002696">
    <property type="entry name" value="PRK02487.1-5"/>
    <property type="match status" value="1"/>
</dbReference>
<proteinExistence type="predicted"/>
<dbReference type="PANTHER" id="PTHR28255:SF1">
    <property type="entry name" value="UPF0303 PROTEIN YBR137W"/>
    <property type="match status" value="1"/>
</dbReference>
<organism evidence="1 2">
    <name type="scientific">Cryobacterium tepidiphilum</name>
    <dbReference type="NCBI Taxonomy" id="2486026"/>
    <lineage>
        <taxon>Bacteria</taxon>
        <taxon>Bacillati</taxon>
        <taxon>Actinomycetota</taxon>
        <taxon>Actinomycetes</taxon>
        <taxon>Micrococcales</taxon>
        <taxon>Microbacteriaceae</taxon>
        <taxon>Cryobacterium</taxon>
    </lineage>
</organism>
<dbReference type="Pfam" id="PF03928">
    <property type="entry name" value="HbpS-like"/>
    <property type="match status" value="1"/>
</dbReference>
<reference evidence="1 2" key="1">
    <citation type="submission" date="2018-11" db="EMBL/GenBank/DDBJ databases">
        <title>Cryobacterium sp. nov., isolated from rhizosphere soil of lettuce.</title>
        <authorList>
            <person name="Wang Y."/>
        </authorList>
    </citation>
    <scope>NUCLEOTIDE SEQUENCE [LARGE SCALE GENOMIC DNA]</scope>
    <source>
        <strain evidence="1 2">NEAU-85</strain>
    </source>
</reference>
<name>A0A3M8LP82_9MICO</name>
<dbReference type="EMBL" id="RDSR01000004">
    <property type="protein sequence ID" value="RNE66524.1"/>
    <property type="molecule type" value="Genomic_DNA"/>
</dbReference>
<gene>
    <name evidence="1" type="ORF">EEJ31_03760</name>
</gene>
<dbReference type="Gene3D" id="3.30.450.150">
    <property type="entry name" value="Haem-degrading domain"/>
    <property type="match status" value="1"/>
</dbReference>
<evidence type="ECO:0000313" key="2">
    <source>
        <dbReference type="Proteomes" id="UP000279859"/>
    </source>
</evidence>
<keyword evidence="2" id="KW-1185">Reference proteome</keyword>